<dbReference type="Proteomes" id="UP000292639">
    <property type="component" value="Unassembled WGS sequence"/>
</dbReference>
<dbReference type="GO" id="GO:0016788">
    <property type="term" value="F:hydrolase activity, acting on ester bonds"/>
    <property type="evidence" value="ECO:0007669"/>
    <property type="project" value="InterPro"/>
</dbReference>
<gene>
    <name evidence="2" type="ORF">DNJ96_04970</name>
</gene>
<name>A0A4Q9RDL8_9GAMM</name>
<dbReference type="GO" id="GO:0003723">
    <property type="term" value="F:RNA binding"/>
    <property type="evidence" value="ECO:0007669"/>
    <property type="project" value="InterPro"/>
</dbReference>
<keyword evidence="3" id="KW-1185">Reference proteome</keyword>
<reference evidence="2 3" key="1">
    <citation type="submission" date="2018-06" db="EMBL/GenBank/DDBJ databases">
        <title>Three novel Pseudomonas species isolated from symptomatic oak.</title>
        <authorList>
            <person name="Bueno-Gonzalez V."/>
            <person name="Brady C."/>
        </authorList>
    </citation>
    <scope>NUCLEOTIDE SEQUENCE [LARGE SCALE GENOMIC DNA]</scope>
    <source>
        <strain evidence="2 3">P17C</strain>
    </source>
</reference>
<dbReference type="RefSeq" id="WP_131183716.1">
    <property type="nucleotide sequence ID" value="NZ_QJUO01000006.1"/>
</dbReference>
<accession>A0A4Q9RDL8</accession>
<evidence type="ECO:0000313" key="2">
    <source>
        <dbReference type="EMBL" id="TBU98592.1"/>
    </source>
</evidence>
<dbReference type="EMBL" id="QJUP01000004">
    <property type="protein sequence ID" value="TBU98592.1"/>
    <property type="molecule type" value="Genomic_DNA"/>
</dbReference>
<organism evidence="2 3">
    <name type="scientific">Stutzerimonas kirkiae</name>
    <dbReference type="NCBI Taxonomy" id="2211392"/>
    <lineage>
        <taxon>Bacteria</taxon>
        <taxon>Pseudomonadati</taxon>
        <taxon>Pseudomonadota</taxon>
        <taxon>Gammaproteobacteria</taxon>
        <taxon>Pseudomonadales</taxon>
        <taxon>Pseudomonadaceae</taxon>
        <taxon>Stutzerimonas</taxon>
    </lineage>
</organism>
<dbReference type="Pfam" id="PF08845">
    <property type="entry name" value="SymE_toxin"/>
    <property type="match status" value="1"/>
</dbReference>
<evidence type="ECO:0000313" key="3">
    <source>
        <dbReference type="Proteomes" id="UP000292639"/>
    </source>
</evidence>
<dbReference type="AlphaFoldDB" id="A0A4Q9RDL8"/>
<protein>
    <submittedName>
        <fullName evidence="2">Type I toxin-antitoxin system SymE family toxin</fullName>
    </submittedName>
</protein>
<feature type="domain" description="Toxin SymE-like" evidence="1">
    <location>
        <begin position="4"/>
        <end position="67"/>
    </location>
</feature>
<dbReference type="GO" id="GO:0016070">
    <property type="term" value="P:RNA metabolic process"/>
    <property type="evidence" value="ECO:0007669"/>
    <property type="project" value="InterPro"/>
</dbReference>
<dbReference type="GO" id="GO:0005737">
    <property type="term" value="C:cytoplasm"/>
    <property type="evidence" value="ECO:0007669"/>
    <property type="project" value="InterPro"/>
</dbReference>
<evidence type="ECO:0000259" key="1">
    <source>
        <dbReference type="Pfam" id="PF08845"/>
    </source>
</evidence>
<comment type="caution">
    <text evidence="2">The sequence shown here is derived from an EMBL/GenBank/DDBJ whole genome shotgun (WGS) entry which is preliminary data.</text>
</comment>
<sequence>MKNRKLKVRPGFYDYQYSAERRRHEPHKTPPAVPFILLKGYWLEKANFLIDKPIKVEVRENQLVLTVEAS</sequence>
<dbReference type="InterPro" id="IPR014944">
    <property type="entry name" value="Toxin_SymE-like"/>
</dbReference>
<proteinExistence type="predicted"/>